<gene>
    <name evidence="2" type="ORF">EG028_23460</name>
</gene>
<dbReference type="Pfam" id="PF01739">
    <property type="entry name" value="CheR"/>
    <property type="match status" value="1"/>
</dbReference>
<organism evidence="2 3">
    <name type="scientific">Chitinophaga barathri</name>
    <dbReference type="NCBI Taxonomy" id="1647451"/>
    <lineage>
        <taxon>Bacteria</taxon>
        <taxon>Pseudomonadati</taxon>
        <taxon>Bacteroidota</taxon>
        <taxon>Chitinophagia</taxon>
        <taxon>Chitinophagales</taxon>
        <taxon>Chitinophagaceae</taxon>
        <taxon>Chitinophaga</taxon>
    </lineage>
</organism>
<dbReference type="PANTHER" id="PTHR24422">
    <property type="entry name" value="CHEMOTAXIS PROTEIN METHYLTRANSFERASE"/>
    <property type="match status" value="1"/>
</dbReference>
<protein>
    <submittedName>
        <fullName evidence="2">Protein-glutamate O-methyltransferase CheR</fullName>
    </submittedName>
</protein>
<dbReference type="PANTHER" id="PTHR24422:SF8">
    <property type="entry name" value="CHEMOTAXIS PROTEIN"/>
    <property type="match status" value="1"/>
</dbReference>
<evidence type="ECO:0000313" key="3">
    <source>
        <dbReference type="Proteomes" id="UP000279089"/>
    </source>
</evidence>
<dbReference type="PRINTS" id="PR00996">
    <property type="entry name" value="CHERMTFRASE"/>
</dbReference>
<comment type="caution">
    <text evidence="2">The sequence shown here is derived from an EMBL/GenBank/DDBJ whole genome shotgun (WGS) entry which is preliminary data.</text>
</comment>
<dbReference type="AlphaFoldDB" id="A0A3N4MFE4"/>
<dbReference type="SMART" id="SM00138">
    <property type="entry name" value="MeTrc"/>
    <property type="match status" value="1"/>
</dbReference>
<dbReference type="OrthoDB" id="9816309at2"/>
<evidence type="ECO:0000259" key="1">
    <source>
        <dbReference type="PROSITE" id="PS50123"/>
    </source>
</evidence>
<dbReference type="Proteomes" id="UP000279089">
    <property type="component" value="Unassembled WGS sequence"/>
</dbReference>
<dbReference type="InterPro" id="IPR000780">
    <property type="entry name" value="CheR_MeTrfase"/>
</dbReference>
<dbReference type="SUPFAM" id="SSF47757">
    <property type="entry name" value="Chemotaxis receptor methyltransferase CheR, N-terminal domain"/>
    <property type="match status" value="1"/>
</dbReference>
<dbReference type="InterPro" id="IPR050903">
    <property type="entry name" value="Bact_Chemotaxis_MeTrfase"/>
</dbReference>
<name>A0A3N4MFE4_9BACT</name>
<dbReference type="EMBL" id="RMBX01000014">
    <property type="protein sequence ID" value="RPD38800.1"/>
    <property type="molecule type" value="Genomic_DNA"/>
</dbReference>
<dbReference type="Pfam" id="PF03705">
    <property type="entry name" value="CheR_N"/>
    <property type="match status" value="1"/>
</dbReference>
<evidence type="ECO:0000313" key="2">
    <source>
        <dbReference type="EMBL" id="RPD38800.1"/>
    </source>
</evidence>
<proteinExistence type="predicted"/>
<dbReference type="InterPro" id="IPR022642">
    <property type="entry name" value="CheR_C"/>
</dbReference>
<dbReference type="GO" id="GO:0032259">
    <property type="term" value="P:methylation"/>
    <property type="evidence" value="ECO:0007669"/>
    <property type="project" value="UniProtKB-KW"/>
</dbReference>
<keyword evidence="2" id="KW-0808">Transferase</keyword>
<dbReference type="Gene3D" id="3.40.50.150">
    <property type="entry name" value="Vaccinia Virus protein VP39"/>
    <property type="match status" value="1"/>
</dbReference>
<sequence length="274" mass="32728">MEEFGVQDAQIDALLEQILDRYGYNFTHYARPSLKRRINRLYMLDRFRDFEDFRNRIQYDADYFRHFVEEITVNVTEMFRDPHFYRCLRQEVLPKLAAAPLIRIWHAGCSTGEEVFSMAIMLQEAGLLQKSLLYATDINPGVLEKLRKGIFPLRYMKQFSENYILSGGTEDFSKYYSARYDWAKFDEQLVKRMVISPHNLATDRSFNEFQLILCRNVLIYFNKELQHKALQLFDDSLEINGYLALGGKENLKYSPIAYKYRQFPDHQRIWKKNI</sequence>
<feature type="domain" description="CheR-type methyltransferase" evidence="1">
    <location>
        <begin position="1"/>
        <end position="251"/>
    </location>
</feature>
<dbReference type="PROSITE" id="PS50123">
    <property type="entry name" value="CHER"/>
    <property type="match status" value="1"/>
</dbReference>
<dbReference type="GO" id="GO:0008757">
    <property type="term" value="F:S-adenosylmethionine-dependent methyltransferase activity"/>
    <property type="evidence" value="ECO:0007669"/>
    <property type="project" value="InterPro"/>
</dbReference>
<keyword evidence="3" id="KW-1185">Reference proteome</keyword>
<keyword evidence="2" id="KW-0489">Methyltransferase</keyword>
<dbReference type="InterPro" id="IPR029063">
    <property type="entry name" value="SAM-dependent_MTases_sf"/>
</dbReference>
<reference evidence="3" key="1">
    <citation type="submission" date="2018-11" db="EMBL/GenBank/DDBJ databases">
        <title>Chitinophaga lutea sp.nov., isolate from arsenic contaminated soil.</title>
        <authorList>
            <person name="Zong Y."/>
        </authorList>
    </citation>
    <scope>NUCLEOTIDE SEQUENCE [LARGE SCALE GENOMIC DNA]</scope>
    <source>
        <strain evidence="3">YLT18</strain>
    </source>
</reference>
<dbReference type="SUPFAM" id="SSF53335">
    <property type="entry name" value="S-adenosyl-L-methionine-dependent methyltransferases"/>
    <property type="match status" value="1"/>
</dbReference>
<dbReference type="InterPro" id="IPR022641">
    <property type="entry name" value="CheR_N"/>
</dbReference>
<accession>A0A3N4MFE4</accession>